<name>A0A7X0LMI6_9BACT</name>
<feature type="transmembrane region" description="Helical" evidence="2">
    <location>
        <begin position="436"/>
        <end position="456"/>
    </location>
</feature>
<evidence type="ECO:0000313" key="3">
    <source>
        <dbReference type="EMBL" id="MBB6431671.1"/>
    </source>
</evidence>
<dbReference type="Gene3D" id="1.10.10.1150">
    <property type="entry name" value="Coenzyme PQQ synthesis protein D (PqqD)"/>
    <property type="match status" value="1"/>
</dbReference>
<feature type="transmembrane region" description="Helical" evidence="2">
    <location>
        <begin position="153"/>
        <end position="175"/>
    </location>
</feature>
<keyword evidence="4" id="KW-1185">Reference proteome</keyword>
<dbReference type="Gene3D" id="2.40.30.170">
    <property type="match status" value="1"/>
</dbReference>
<reference evidence="3 4" key="1">
    <citation type="submission" date="2020-08" db="EMBL/GenBank/DDBJ databases">
        <title>Genomic Encyclopedia of Type Strains, Phase IV (KMG-IV): sequencing the most valuable type-strain genomes for metagenomic binning, comparative biology and taxonomic classification.</title>
        <authorList>
            <person name="Goeker M."/>
        </authorList>
    </citation>
    <scope>NUCLEOTIDE SEQUENCE [LARGE SCALE GENOMIC DNA]</scope>
    <source>
        <strain evidence="3 4">DSM 103725</strain>
    </source>
</reference>
<evidence type="ECO:0000256" key="2">
    <source>
        <dbReference type="SAM" id="Phobius"/>
    </source>
</evidence>
<protein>
    <submittedName>
        <fullName evidence="3">Putative peptide zinc metalloprotease protein</fullName>
    </submittedName>
</protein>
<dbReference type="PANTHER" id="PTHR13325:SF3">
    <property type="entry name" value="MEMBRANE-BOUND TRANSCRIPTION FACTOR SITE-2 PROTEASE"/>
    <property type="match status" value="1"/>
</dbReference>
<feature type="transmembrane region" description="Helical" evidence="2">
    <location>
        <begin position="126"/>
        <end position="141"/>
    </location>
</feature>
<feature type="transmembrane region" description="Helical" evidence="2">
    <location>
        <begin position="234"/>
        <end position="256"/>
    </location>
</feature>
<dbReference type="AlphaFoldDB" id="A0A7X0LMI6"/>
<dbReference type="PANTHER" id="PTHR13325">
    <property type="entry name" value="PROTEASE M50 MEMBRANE-BOUND TRANSCRIPTION FACTOR SITE 2 PROTEASE"/>
    <property type="match status" value="1"/>
</dbReference>
<keyword evidence="1" id="KW-0175">Coiled coil</keyword>
<organism evidence="3 4">
    <name type="scientific">Algisphaera agarilytica</name>
    <dbReference type="NCBI Taxonomy" id="1385975"/>
    <lineage>
        <taxon>Bacteria</taxon>
        <taxon>Pseudomonadati</taxon>
        <taxon>Planctomycetota</taxon>
        <taxon>Phycisphaerae</taxon>
        <taxon>Phycisphaerales</taxon>
        <taxon>Phycisphaeraceae</taxon>
        <taxon>Algisphaera</taxon>
    </lineage>
</organism>
<keyword evidence="2" id="KW-1133">Transmembrane helix</keyword>
<dbReference type="GO" id="GO:0016020">
    <property type="term" value="C:membrane"/>
    <property type="evidence" value="ECO:0007669"/>
    <property type="project" value="InterPro"/>
</dbReference>
<feature type="transmembrane region" description="Helical" evidence="2">
    <location>
        <begin position="297"/>
        <end position="318"/>
    </location>
</feature>
<feature type="transmembrane region" description="Helical" evidence="2">
    <location>
        <begin position="397"/>
        <end position="416"/>
    </location>
</feature>
<gene>
    <name evidence="3" type="ORF">HNQ40_003477</name>
</gene>
<feature type="transmembrane region" description="Helical" evidence="2">
    <location>
        <begin position="368"/>
        <end position="391"/>
    </location>
</feature>
<comment type="caution">
    <text evidence="3">The sequence shown here is derived from an EMBL/GenBank/DDBJ whole genome shotgun (WGS) entry which is preliminary data.</text>
</comment>
<keyword evidence="2" id="KW-0472">Membrane</keyword>
<dbReference type="InterPro" id="IPR041881">
    <property type="entry name" value="PqqD_sf"/>
</dbReference>
<keyword evidence="3" id="KW-0482">Metalloprotease</keyword>
<dbReference type="InterPro" id="IPR001193">
    <property type="entry name" value="MBTPS2"/>
</dbReference>
<keyword evidence="3" id="KW-0645">Protease</keyword>
<feature type="transmembrane region" description="Helical" evidence="2">
    <location>
        <begin position="195"/>
        <end position="214"/>
    </location>
</feature>
<feature type="coiled-coil region" evidence="1">
    <location>
        <begin position="539"/>
        <end position="566"/>
    </location>
</feature>
<keyword evidence="2" id="KW-0812">Transmembrane</keyword>
<proteinExistence type="predicted"/>
<keyword evidence="3" id="KW-0378">Hydrolase</keyword>
<feature type="transmembrane region" description="Helical" evidence="2">
    <location>
        <begin position="263"/>
        <end position="285"/>
    </location>
</feature>
<dbReference type="Proteomes" id="UP000541810">
    <property type="component" value="Unassembled WGS sequence"/>
</dbReference>
<accession>A0A7X0LMI6</accession>
<dbReference type="GO" id="GO:0005737">
    <property type="term" value="C:cytoplasm"/>
    <property type="evidence" value="ECO:0007669"/>
    <property type="project" value="TreeGrafter"/>
</dbReference>
<dbReference type="GO" id="GO:0004222">
    <property type="term" value="F:metalloendopeptidase activity"/>
    <property type="evidence" value="ECO:0007669"/>
    <property type="project" value="InterPro"/>
</dbReference>
<evidence type="ECO:0000313" key="4">
    <source>
        <dbReference type="Proteomes" id="UP000541810"/>
    </source>
</evidence>
<sequence length="733" mass="81479">MAIDRPTFNESWYRVAEMTPRLRSLVQTFRQHYRGRLWVVFRDPSNNQFFRVDESAYRFVAMLDGRRTVAQVWDACNEQLGDAAPTQGEAIQILGQLYTSNLIHADLPADAAGMFNRYKKRMNRQVRGYVMNVLFARVPLFDPDRLLDRWSPLVGWIFGPVGIVLWMALVAYGVFSIADNAGELYSQKNDILNPANLPLLYISFGVLKLIHELGHGFSVKYFGKKEQVSSEVHTIGLMLMVLTPVPYVDASSAWAFRSKWRRAFVGAAGMYVEIACAAIAAVVWANTGVNTPTVHAIAYNVMFIASVSTLLFNANPLIRFDGYYILSDLAELPNLYQRSKDYLYYLVKKHVYAVQNPKNPAHSAGETVWFVTYGLASAAYRVFLGFTIVLFVAGQLFFIGMIMAFLAVVTFLLVPWGKWIKYLANSPELTRTRGRAIYASLATVLLIAVLVGGVPVPDRGRASALVEPVTLERIYAGADGFIHTAMPTGEAVTVDAEQRDVLVEADNLELQSAYDQLLGDQRQLEARYRAAMSEDIAVAQALRGQLRAQEDQRQRIADQLADLQTQPTTAGTWVSFDSERLPGRFVKRGEPMGVVASLDDLVIRAAADQYLGPRLEVGNWVGRSVEIKNPNRPGETYHGTVLSVAESGGNELFSPAMGYMAGGSVATDTADQTGTKAAEAFFEVRIKPDPAPEGAPPLMAGQRVHVRFTFEPQPLAEQGWLALRQMLMRRLSM</sequence>
<evidence type="ECO:0000256" key="1">
    <source>
        <dbReference type="SAM" id="Coils"/>
    </source>
</evidence>
<dbReference type="EMBL" id="JACHGY010000001">
    <property type="protein sequence ID" value="MBB6431671.1"/>
    <property type="molecule type" value="Genomic_DNA"/>
</dbReference>
<dbReference type="GO" id="GO:0031293">
    <property type="term" value="P:membrane protein intracellular domain proteolysis"/>
    <property type="evidence" value="ECO:0007669"/>
    <property type="project" value="TreeGrafter"/>
</dbReference>
<dbReference type="RefSeq" id="WP_184679122.1">
    <property type="nucleotide sequence ID" value="NZ_JACHGY010000001.1"/>
</dbReference>